<protein>
    <recommendedName>
        <fullName evidence="1">DUF218 domain-containing protein</fullName>
    </recommendedName>
</protein>
<dbReference type="InterPro" id="IPR003848">
    <property type="entry name" value="DUF218"/>
</dbReference>
<dbReference type="Proteomes" id="UP000798488">
    <property type="component" value="Unassembled WGS sequence"/>
</dbReference>
<comment type="caution">
    <text evidence="2">The sequence shown here is derived from an EMBL/GenBank/DDBJ whole genome shotgun (WGS) entry which is preliminary data.</text>
</comment>
<gene>
    <name evidence="2" type="ORF">SPSYN_00030</name>
</gene>
<keyword evidence="3" id="KW-1185">Reference proteome</keyword>
<dbReference type="AlphaFoldDB" id="A0A9D2WSJ4"/>
<sequence>MKIQGRLFITLATIFAVLALGRLSLPSLGSFLVVEDKPQRSDIIVVLMGSGPDRMLGAVELYEAGYADEIVMVRNMVRAYDLVVSRGVKIPHDTDIAREVAVQLGVPAEKVNILPGDALSTQDEAIQVREYLKSQKDIDSLIIVTSKYHSGRAKKIFVKAMGSYL</sequence>
<dbReference type="RefSeq" id="WP_161820487.1">
    <property type="nucleotide sequence ID" value="NZ_LSRS01000001.1"/>
</dbReference>
<dbReference type="Pfam" id="PF02698">
    <property type="entry name" value="DUF218"/>
    <property type="match status" value="1"/>
</dbReference>
<evidence type="ECO:0000259" key="1">
    <source>
        <dbReference type="Pfam" id="PF02698"/>
    </source>
</evidence>
<proteinExistence type="predicted"/>
<name>A0A9D2WSJ4_9FIRM</name>
<evidence type="ECO:0000313" key="3">
    <source>
        <dbReference type="Proteomes" id="UP000798488"/>
    </source>
</evidence>
<dbReference type="OrthoDB" id="9782395at2"/>
<dbReference type="Gene3D" id="3.40.50.620">
    <property type="entry name" value="HUPs"/>
    <property type="match status" value="1"/>
</dbReference>
<dbReference type="CDD" id="cd06259">
    <property type="entry name" value="YdcF-like"/>
    <property type="match status" value="1"/>
</dbReference>
<dbReference type="InterPro" id="IPR014729">
    <property type="entry name" value="Rossmann-like_a/b/a_fold"/>
</dbReference>
<feature type="domain" description="DUF218" evidence="1">
    <location>
        <begin position="42"/>
        <end position="160"/>
    </location>
</feature>
<accession>A0A9D2WSJ4</accession>
<organism evidence="2 3">
    <name type="scientific">Sporotomaculum syntrophicum</name>
    <dbReference type="NCBI Taxonomy" id="182264"/>
    <lineage>
        <taxon>Bacteria</taxon>
        <taxon>Bacillati</taxon>
        <taxon>Bacillota</taxon>
        <taxon>Clostridia</taxon>
        <taxon>Eubacteriales</taxon>
        <taxon>Desulfallaceae</taxon>
        <taxon>Sporotomaculum</taxon>
    </lineage>
</organism>
<reference evidence="2" key="1">
    <citation type="submission" date="2016-02" db="EMBL/GenBank/DDBJ databases">
        <title>Draft Genome Sequence of Sporotomaculum syntrophicum Strain FB, a Syntrophic Benzoate Degrader.</title>
        <authorList>
            <person name="Nobu M.K."/>
            <person name="Narihiro T."/>
            <person name="Qiu Y.-L."/>
            <person name="Ohashi A."/>
            <person name="Liu W.-T."/>
            <person name="Yuji S."/>
        </authorList>
    </citation>
    <scope>NUCLEOTIDE SEQUENCE</scope>
    <source>
        <strain evidence="2">FB</strain>
    </source>
</reference>
<dbReference type="EMBL" id="LSRS01000001">
    <property type="protein sequence ID" value="KAF1086313.1"/>
    <property type="molecule type" value="Genomic_DNA"/>
</dbReference>
<evidence type="ECO:0000313" key="2">
    <source>
        <dbReference type="EMBL" id="KAF1086313.1"/>
    </source>
</evidence>